<keyword evidence="2" id="KW-1185">Reference proteome</keyword>
<evidence type="ECO:0000313" key="2">
    <source>
        <dbReference type="Proteomes" id="UP000321183"/>
    </source>
</evidence>
<dbReference type="Gene3D" id="1.10.3290.10">
    <property type="entry name" value="Fido-like domain"/>
    <property type="match status" value="1"/>
</dbReference>
<dbReference type="KEGG" id="ras:RAS_07320"/>
<dbReference type="Proteomes" id="UP000321183">
    <property type="component" value="Chromosome"/>
</dbReference>
<accession>A0A510G7E7</accession>
<dbReference type="AlphaFoldDB" id="A0A510G7E7"/>
<gene>
    <name evidence="1" type="ORF">RAS_07320</name>
</gene>
<organism evidence="1 2">
    <name type="scientific">Rickettsia asiatica</name>
    <dbReference type="NCBI Taxonomy" id="238800"/>
    <lineage>
        <taxon>Bacteria</taxon>
        <taxon>Pseudomonadati</taxon>
        <taxon>Pseudomonadota</taxon>
        <taxon>Alphaproteobacteria</taxon>
        <taxon>Rickettsiales</taxon>
        <taxon>Rickettsiaceae</taxon>
        <taxon>Rickettsieae</taxon>
        <taxon>Rickettsia</taxon>
        <taxon>spotted fever group</taxon>
    </lineage>
</organism>
<dbReference type="EMBL" id="AP019563">
    <property type="protein sequence ID" value="BBJ31623.1"/>
    <property type="molecule type" value="Genomic_DNA"/>
</dbReference>
<reference evidence="1 2" key="1">
    <citation type="submission" date="2019-04" db="EMBL/GenBank/DDBJ databases">
        <title>Draft genome sequence of Rickettsia asiatica Maytaro1284.</title>
        <authorList>
            <person name="Thu M."/>
            <person name="Qiu Y."/>
            <person name="Nakao R."/>
        </authorList>
    </citation>
    <scope>NUCLEOTIDE SEQUENCE [LARGE SCALE GENOMIC DNA]</scope>
    <source>
        <strain evidence="1 2">Maytaro1284</strain>
    </source>
</reference>
<sequence length="92" mass="10334">MNNRPPFQITNKILELSQDVSYELGILAGSKLYSQPIKLRKNNQIKTIHSSLAIEGNSLSVEQITDIINGKRVLAPEKDILEVNNAIKLYND</sequence>
<dbReference type="InterPro" id="IPR036597">
    <property type="entry name" value="Fido-like_dom_sf"/>
</dbReference>
<proteinExistence type="predicted"/>
<evidence type="ECO:0000313" key="1">
    <source>
        <dbReference type="EMBL" id="BBJ31623.1"/>
    </source>
</evidence>
<protein>
    <submittedName>
        <fullName evidence="1">Uncharacterized protein</fullName>
    </submittedName>
</protein>
<name>A0A510G7E7_9RICK</name>